<dbReference type="GO" id="GO:0005737">
    <property type="term" value="C:cytoplasm"/>
    <property type="evidence" value="ECO:0007669"/>
    <property type="project" value="InterPro"/>
</dbReference>
<dbReference type="InterPro" id="IPR036052">
    <property type="entry name" value="TrpB-like_PALP_sf"/>
</dbReference>
<dbReference type="Gene3D" id="3.40.50.1100">
    <property type="match status" value="2"/>
</dbReference>
<dbReference type="EMBL" id="MN103198">
    <property type="protein sequence ID" value="QIA61828.1"/>
    <property type="molecule type" value="mRNA"/>
</dbReference>
<organism evidence="16">
    <name type="scientific">Halichondria panicea</name>
    <name type="common">Breadcrumb sponge</name>
    <dbReference type="NCBI Taxonomy" id="6063"/>
    <lineage>
        <taxon>Eukaryota</taxon>
        <taxon>Metazoa</taxon>
        <taxon>Porifera</taxon>
        <taxon>Demospongiae</taxon>
        <taxon>Heteroscleromorpha</taxon>
        <taxon>Suberitida</taxon>
        <taxon>Halichondriidae</taxon>
        <taxon>Halichondria</taxon>
        <taxon>Halichondria (Halichondria)</taxon>
    </lineage>
</organism>
<keyword evidence="7" id="KW-0198">Cysteine biosynthesis</keyword>
<dbReference type="SUPFAM" id="SSF54631">
    <property type="entry name" value="CBS-domain pair"/>
    <property type="match status" value="1"/>
</dbReference>
<dbReference type="AlphaFoldDB" id="A0A6C0SL54"/>
<evidence type="ECO:0000256" key="12">
    <source>
        <dbReference type="ARBA" id="ARBA00045425"/>
    </source>
</evidence>
<evidence type="ECO:0000256" key="1">
    <source>
        <dbReference type="ARBA" id="ARBA00001933"/>
    </source>
</evidence>
<dbReference type="InterPro" id="IPR050214">
    <property type="entry name" value="Cys_Synth/Cystath_Beta-Synth"/>
</dbReference>
<comment type="function">
    <text evidence="12">Hydro-lyase catalyzing the first step of the transsulfuration pathway, where the hydroxyl group of L-serine is displaced by L-homocysteine in a beta-replacement reaction to form L-cystathionine, the precursor of L-cysteine. This catabolic route allows the elimination of L-methionine and the toxic metabolite L-homocysteine. Also involved in the production of hydrogen sulfide, a gasotransmitter with signaling and cytoprotective effects on neurons.</text>
</comment>
<name>A0A6C0SL54_HALPA</name>
<evidence type="ECO:0000256" key="8">
    <source>
        <dbReference type="ARBA" id="ARBA00023239"/>
    </source>
</evidence>
<sequence length="511" mass="54558">MAATKKSMPEGYIPPNVTPKCTWALGKSQSESPHQNLPRHEPKVGSSIMSTVLEMVGNTPLVRLDKIAKMEGLECELLAKCEFFNAGGSVKDRIGHRMIEEAERDGILKPGDTVIEPTSGNTGVGLALVAAVKGYKCIICIPEKMSNEKISVLKALGAEVIRTPTEAAFDTPESHVGVSWKLKNEIPNSHILDQYRNPGNPLAHYDGTAEEIIAQCGGKLDMIIAGAGTGGTVAGIGRKIKEKLPKVKVVGVDPEGSILAYPDELNVPGEGTAYQVEGIGYDFIPTVFDRSVVDEWYKSGDQETFDYARKLIRVEGLLAGGSSGSALSVAVKAARSLKAGQKCVVILPDSIRNYLTKFVDDRWMQYNGFMDPSSKPSWWDVPVTSLGEPLSNKLSPQSTCSEAVAALKAGNTSQLPIVDSEGRAAGVVSISELTSKLVSGAVSGGDPVTKAKVNKYKTVNVGTGIGRVSQILELDSFALVTTTKKCTDGTEKVVERLVTSMDLAAFLCKQN</sequence>
<evidence type="ECO:0000259" key="15">
    <source>
        <dbReference type="PROSITE" id="PS51371"/>
    </source>
</evidence>
<dbReference type="PROSITE" id="PS51371">
    <property type="entry name" value="CBS"/>
    <property type="match status" value="1"/>
</dbReference>
<dbReference type="GO" id="GO:0004122">
    <property type="term" value="F:cystathionine beta-synthase activity"/>
    <property type="evidence" value="ECO:0007669"/>
    <property type="project" value="UniProtKB-EC"/>
</dbReference>
<evidence type="ECO:0000256" key="5">
    <source>
        <dbReference type="ARBA" id="ARBA00022898"/>
    </source>
</evidence>
<dbReference type="InterPro" id="IPR046342">
    <property type="entry name" value="CBS_dom_sf"/>
</dbReference>
<comment type="similarity">
    <text evidence="3">Belongs to the cysteine synthase/cystathionine beta-synthase family.</text>
</comment>
<dbReference type="InterPro" id="IPR001216">
    <property type="entry name" value="P-phosphate_BS"/>
</dbReference>
<evidence type="ECO:0000256" key="11">
    <source>
        <dbReference type="ARBA" id="ARBA00031579"/>
    </source>
</evidence>
<evidence type="ECO:0000256" key="4">
    <source>
        <dbReference type="ARBA" id="ARBA00012041"/>
    </source>
</evidence>
<dbReference type="Pfam" id="PF00291">
    <property type="entry name" value="PALP"/>
    <property type="match status" value="1"/>
</dbReference>
<dbReference type="PANTHER" id="PTHR10314">
    <property type="entry name" value="CYSTATHIONINE BETA-SYNTHASE"/>
    <property type="match status" value="1"/>
</dbReference>
<dbReference type="Gene3D" id="3.10.580.10">
    <property type="entry name" value="CBS-domain"/>
    <property type="match status" value="1"/>
</dbReference>
<proteinExistence type="evidence at transcript level"/>
<dbReference type="FunFam" id="3.40.50.1100:FF:000003">
    <property type="entry name" value="Cystathionine beta-synthase"/>
    <property type="match status" value="1"/>
</dbReference>
<dbReference type="InterPro" id="IPR000644">
    <property type="entry name" value="CBS_dom"/>
</dbReference>
<dbReference type="InterPro" id="IPR005857">
    <property type="entry name" value="Cysta_beta_synth"/>
</dbReference>
<keyword evidence="6 14" id="KW-0129">CBS domain</keyword>
<evidence type="ECO:0000313" key="16">
    <source>
        <dbReference type="EMBL" id="QIA61828.1"/>
    </source>
</evidence>
<evidence type="ECO:0000256" key="6">
    <source>
        <dbReference type="ARBA" id="ARBA00023122"/>
    </source>
</evidence>
<dbReference type="CDD" id="cd01561">
    <property type="entry name" value="CBS_like"/>
    <property type="match status" value="1"/>
</dbReference>
<keyword evidence="5" id="KW-0663">Pyridoxal phosphate</keyword>
<dbReference type="InterPro" id="IPR001926">
    <property type="entry name" value="TrpB-like_PALP"/>
</dbReference>
<evidence type="ECO:0000256" key="10">
    <source>
        <dbReference type="ARBA" id="ARBA00030337"/>
    </source>
</evidence>
<dbReference type="GO" id="GO:0019343">
    <property type="term" value="P:cysteine biosynthetic process via cystathionine"/>
    <property type="evidence" value="ECO:0007669"/>
    <property type="project" value="InterPro"/>
</dbReference>
<dbReference type="SUPFAM" id="SSF53686">
    <property type="entry name" value="Tryptophan synthase beta subunit-like PLP-dependent enzymes"/>
    <property type="match status" value="1"/>
</dbReference>
<keyword evidence="7" id="KW-0028">Amino-acid biosynthesis</keyword>
<dbReference type="GO" id="GO:0006535">
    <property type="term" value="P:cysteine biosynthetic process from serine"/>
    <property type="evidence" value="ECO:0007669"/>
    <property type="project" value="InterPro"/>
</dbReference>
<dbReference type="PROSITE" id="PS00901">
    <property type="entry name" value="CYS_SYNTHASE"/>
    <property type="match status" value="1"/>
</dbReference>
<feature type="domain" description="CBS" evidence="15">
    <location>
        <begin position="383"/>
        <end position="443"/>
    </location>
</feature>
<dbReference type="UniPathway" id="UPA00136">
    <property type="reaction ID" value="UER00201"/>
</dbReference>
<protein>
    <recommendedName>
        <fullName evidence="9">Cystathionine beta-synthase</fullName>
        <ecNumber evidence="4">4.2.1.22</ecNumber>
    </recommendedName>
    <alternativeName>
        <fullName evidence="10">Beta-thionase</fullName>
    </alternativeName>
    <alternativeName>
        <fullName evidence="11">Serine sulfhydrase</fullName>
    </alternativeName>
</protein>
<comment type="catalytic activity">
    <reaction evidence="13">
        <text>L-homocysteine + L-serine = L,L-cystathionine + H2O</text>
        <dbReference type="Rhea" id="RHEA:10112"/>
        <dbReference type="ChEBI" id="CHEBI:15377"/>
        <dbReference type="ChEBI" id="CHEBI:33384"/>
        <dbReference type="ChEBI" id="CHEBI:58161"/>
        <dbReference type="ChEBI" id="CHEBI:58199"/>
        <dbReference type="EC" id="4.2.1.22"/>
    </reaction>
</comment>
<evidence type="ECO:0000256" key="14">
    <source>
        <dbReference type="PROSITE-ProRule" id="PRU00703"/>
    </source>
</evidence>
<dbReference type="EC" id="4.2.1.22" evidence="4"/>
<dbReference type="FunFam" id="3.40.50.1100:FF:000118">
    <property type="entry name" value="Related to CYS4-cystathionine beta-synthase"/>
    <property type="match status" value="1"/>
</dbReference>
<reference evidence="16" key="1">
    <citation type="submission" date="2019-06" db="EMBL/GenBank/DDBJ databases">
        <authorList>
            <person name="Adameyko K."/>
            <person name="Finoshin A."/>
            <person name="Mikhailov K."/>
            <person name="Kravchuk O."/>
            <person name="Gusev O."/>
            <person name="Shagimardanova E."/>
            <person name="Lyupina Y."/>
        </authorList>
    </citation>
    <scope>NUCLEOTIDE SEQUENCE</scope>
</reference>
<reference evidence="16" key="2">
    <citation type="journal article" date="2020" name="PLoS ONE">
        <title>Iron metabolic pathways in the processes of sponge plasticity.</title>
        <authorList>
            <person name="Finoshin A.D."/>
            <person name="Adameyko K.I."/>
            <person name="Mikhailov K.V."/>
            <person name="Kravchuk O.I."/>
            <person name="Georgiev A.A."/>
            <person name="Gornostaev N.G."/>
            <person name="Kosevich I.A."/>
            <person name="Mikhailov V.S."/>
            <person name="Gazizova G.R."/>
            <person name="Shagimardanova E.I."/>
            <person name="Gusev O.A."/>
            <person name="Lyupina Y.V."/>
        </authorList>
    </citation>
    <scope>NUCLEOTIDE SEQUENCE</scope>
</reference>
<evidence type="ECO:0000256" key="9">
    <source>
        <dbReference type="ARBA" id="ARBA00026192"/>
    </source>
</evidence>
<evidence type="ECO:0000256" key="7">
    <source>
        <dbReference type="ARBA" id="ARBA00023192"/>
    </source>
</evidence>
<evidence type="ECO:0000256" key="13">
    <source>
        <dbReference type="ARBA" id="ARBA00047490"/>
    </source>
</evidence>
<evidence type="ECO:0000256" key="2">
    <source>
        <dbReference type="ARBA" id="ARBA00005003"/>
    </source>
</evidence>
<comment type="pathway">
    <text evidence="2">Amino-acid biosynthesis; L-cysteine biosynthesis; L-cysteine from L-homocysteine and L-serine: step 1/2.</text>
</comment>
<dbReference type="NCBIfam" id="TIGR01137">
    <property type="entry name" value="cysta_beta"/>
    <property type="match status" value="1"/>
</dbReference>
<comment type="cofactor">
    <cofactor evidence="1">
        <name>pyridoxal 5'-phosphate</name>
        <dbReference type="ChEBI" id="CHEBI:597326"/>
    </cofactor>
</comment>
<accession>A0A6C0SL54</accession>
<evidence type="ECO:0000256" key="3">
    <source>
        <dbReference type="ARBA" id="ARBA00007103"/>
    </source>
</evidence>
<keyword evidence="8" id="KW-0456">Lyase</keyword>